<sequence length="111" mass="12715">MFFLCHLYASMQALRGKNTGGIHGVVEILPWTMMQHFSVRTYAQVALCTVWTVARQRNKLDFCERHALLEGCINQVATVESNSTKSVKKLMESFWFSDNFHPIADYIIEVG</sequence>
<dbReference type="GO" id="GO:0032259">
    <property type="term" value="P:methylation"/>
    <property type="evidence" value="ECO:0007669"/>
    <property type="project" value="UniProtKB-KW"/>
</dbReference>
<protein>
    <submittedName>
        <fullName evidence="2">Probable methyltransferase TARBP1</fullName>
    </submittedName>
</protein>
<keyword evidence="2" id="KW-0808">Transferase</keyword>
<keyword evidence="2" id="KW-0489">Methyltransferase</keyword>
<name>A0ABM1EZI6_PRICU</name>
<evidence type="ECO:0000313" key="1">
    <source>
        <dbReference type="Proteomes" id="UP000695022"/>
    </source>
</evidence>
<dbReference type="Proteomes" id="UP000695022">
    <property type="component" value="Unplaced"/>
</dbReference>
<organism evidence="1 2">
    <name type="scientific">Priapulus caudatus</name>
    <name type="common">Priapulid worm</name>
    <dbReference type="NCBI Taxonomy" id="37621"/>
    <lineage>
        <taxon>Eukaryota</taxon>
        <taxon>Metazoa</taxon>
        <taxon>Ecdysozoa</taxon>
        <taxon>Scalidophora</taxon>
        <taxon>Priapulida</taxon>
        <taxon>Priapulimorpha</taxon>
        <taxon>Priapulimorphida</taxon>
        <taxon>Priapulidae</taxon>
        <taxon>Priapulus</taxon>
    </lineage>
</organism>
<dbReference type="GeneID" id="106817457"/>
<keyword evidence="1" id="KW-1185">Reference proteome</keyword>
<proteinExistence type="predicted"/>
<gene>
    <name evidence="2" type="primary">LOC106817457</name>
</gene>
<reference evidence="2" key="1">
    <citation type="submission" date="2025-08" db="UniProtKB">
        <authorList>
            <consortium name="RefSeq"/>
        </authorList>
    </citation>
    <scope>IDENTIFICATION</scope>
</reference>
<accession>A0ABM1EZI6</accession>
<evidence type="ECO:0000313" key="2">
    <source>
        <dbReference type="RefSeq" id="XP_014677607.1"/>
    </source>
</evidence>
<dbReference type="RefSeq" id="XP_014677607.1">
    <property type="nucleotide sequence ID" value="XM_014822121.1"/>
</dbReference>
<dbReference type="GO" id="GO:0008168">
    <property type="term" value="F:methyltransferase activity"/>
    <property type="evidence" value="ECO:0007669"/>
    <property type="project" value="UniProtKB-KW"/>
</dbReference>